<organism evidence="5 6">
    <name type="scientific">Albugo candida</name>
    <dbReference type="NCBI Taxonomy" id="65357"/>
    <lineage>
        <taxon>Eukaryota</taxon>
        <taxon>Sar</taxon>
        <taxon>Stramenopiles</taxon>
        <taxon>Oomycota</taxon>
        <taxon>Peronosporomycetes</taxon>
        <taxon>Albuginales</taxon>
        <taxon>Albuginaceae</taxon>
        <taxon>Albugo</taxon>
    </lineage>
</organism>
<evidence type="ECO:0000256" key="1">
    <source>
        <dbReference type="ARBA" id="ARBA00004340"/>
    </source>
</evidence>
<dbReference type="OrthoDB" id="77801at2759"/>
<dbReference type="GO" id="GO:0043657">
    <property type="term" value="C:host cell"/>
    <property type="evidence" value="ECO:0007669"/>
    <property type="project" value="UniProtKB-SubCell"/>
</dbReference>
<protein>
    <recommendedName>
        <fullName evidence="4">Crinkler effector protein N-terminal domain-containing protein</fullName>
    </recommendedName>
</protein>
<gene>
    <name evidence="5" type="ORF">BN9_029510</name>
</gene>
<dbReference type="EMBL" id="CAIX01000030">
    <property type="protein sequence ID" value="CCI42167.1"/>
    <property type="molecule type" value="Genomic_DNA"/>
</dbReference>
<evidence type="ECO:0000313" key="5">
    <source>
        <dbReference type="EMBL" id="CCI42167.1"/>
    </source>
</evidence>
<dbReference type="GO" id="GO:0005576">
    <property type="term" value="C:extracellular region"/>
    <property type="evidence" value="ECO:0007669"/>
    <property type="project" value="UniProtKB-SubCell"/>
</dbReference>
<keyword evidence="6" id="KW-1185">Reference proteome</keyword>
<name>A0A024G5X7_9STRA</name>
<evidence type="ECO:0000256" key="2">
    <source>
        <dbReference type="ARBA" id="ARBA00004613"/>
    </source>
</evidence>
<dbReference type="Proteomes" id="UP000053237">
    <property type="component" value="Unassembled WGS sequence"/>
</dbReference>
<evidence type="ECO:0000259" key="4">
    <source>
        <dbReference type="Pfam" id="PF20147"/>
    </source>
</evidence>
<comment type="subcellular location">
    <subcellularLocation>
        <location evidence="1">Host cell</location>
    </subcellularLocation>
    <subcellularLocation>
        <location evidence="2">Secreted</location>
    </subcellularLocation>
</comment>
<feature type="domain" description="Crinkler effector protein N-terminal" evidence="4">
    <location>
        <begin position="7"/>
        <end position="76"/>
    </location>
</feature>
<keyword evidence="3" id="KW-0964">Secreted</keyword>
<dbReference type="InterPro" id="IPR045379">
    <property type="entry name" value="Crinkler_N"/>
</dbReference>
<evidence type="ECO:0000313" key="6">
    <source>
        <dbReference type="Proteomes" id="UP000053237"/>
    </source>
</evidence>
<dbReference type="InParanoid" id="A0A024G5X7"/>
<sequence>MNEAIRGNAFSVKIDDHKTVSDLQEEIKKKKPTTIKCDADELRLYLAVRNGMWLADASDDVELLSQGNINHRIKIEGQDYDLVREVRHEVSTTYTNGAESSVGRRSTTGESYMCGEHLLLNLEVTLKREATSGDPIMKNVAHYIIVNFHASWRIYVTP</sequence>
<accession>A0A024G5X7</accession>
<reference evidence="5 6" key="1">
    <citation type="submission" date="2012-05" db="EMBL/GenBank/DDBJ databases">
        <title>Recombination and specialization in a pathogen metapopulation.</title>
        <authorList>
            <person name="Gardiner A."/>
            <person name="Kemen E."/>
            <person name="Schultz-Larsen T."/>
            <person name="MacLean D."/>
            <person name="Van Oosterhout C."/>
            <person name="Jones J.D.G."/>
        </authorList>
    </citation>
    <scope>NUCLEOTIDE SEQUENCE [LARGE SCALE GENOMIC DNA]</scope>
    <source>
        <strain evidence="5 6">Ac Nc2</strain>
    </source>
</reference>
<dbReference type="AlphaFoldDB" id="A0A024G5X7"/>
<evidence type="ECO:0000256" key="3">
    <source>
        <dbReference type="ARBA" id="ARBA00022525"/>
    </source>
</evidence>
<comment type="caution">
    <text evidence="5">The sequence shown here is derived from an EMBL/GenBank/DDBJ whole genome shotgun (WGS) entry which is preliminary data.</text>
</comment>
<proteinExistence type="predicted"/>
<dbReference type="Pfam" id="PF20147">
    <property type="entry name" value="Crinkler"/>
    <property type="match status" value="1"/>
</dbReference>